<dbReference type="PANTHER" id="PTHR43479:SF11">
    <property type="entry name" value="ACREF_ENVCD OPERON REPRESSOR-RELATED"/>
    <property type="match status" value="1"/>
</dbReference>
<feature type="DNA-binding region" description="H-T-H motif" evidence="2">
    <location>
        <begin position="43"/>
        <end position="62"/>
    </location>
</feature>
<feature type="domain" description="HTH tetR-type" evidence="3">
    <location>
        <begin position="20"/>
        <end position="80"/>
    </location>
</feature>
<protein>
    <submittedName>
        <fullName evidence="4">TetR/AcrR family transcriptional regulator</fullName>
    </submittedName>
</protein>
<dbReference type="PRINTS" id="PR00455">
    <property type="entry name" value="HTHTETR"/>
</dbReference>
<name>A0ABY4PHA7_9LACO</name>
<dbReference type="Gene3D" id="1.10.357.10">
    <property type="entry name" value="Tetracycline Repressor, domain 2"/>
    <property type="match status" value="1"/>
</dbReference>
<keyword evidence="1 2" id="KW-0238">DNA-binding</keyword>
<accession>A0ABY4PHA7</accession>
<dbReference type="RefSeq" id="WP_249510830.1">
    <property type="nucleotide sequence ID" value="NZ_CP093362.1"/>
</dbReference>
<dbReference type="Pfam" id="PF00440">
    <property type="entry name" value="TetR_N"/>
    <property type="match status" value="1"/>
</dbReference>
<dbReference type="InterPro" id="IPR001647">
    <property type="entry name" value="HTH_TetR"/>
</dbReference>
<keyword evidence="5" id="KW-1185">Reference proteome</keyword>
<proteinExistence type="predicted"/>
<reference evidence="4 5" key="1">
    <citation type="journal article" date="2022" name="Int. J. Syst. Evol. Microbiol.">
        <title>Apilactobacillus apisilvae sp. nov., Nicolia spurrieriana gen. nov. sp. nov., Bombilactobacillus folatiphilus sp. nov. and Bombilactobacillus thymidiniphilus sp. nov., four new lactic acid bacterial isolates from stingless bees Tetragonula carbonaria and Austroplebeia australis.</title>
        <authorList>
            <person name="Oliphant S.A."/>
            <person name="Watson-Haigh N.S."/>
            <person name="Sumby K.M."/>
            <person name="Gardner J."/>
            <person name="Groom S."/>
            <person name="Jiranek V."/>
        </authorList>
    </citation>
    <scope>NUCLEOTIDE SEQUENCE [LARGE SCALE GENOMIC DNA]</scope>
    <source>
        <strain evidence="4 5">SG5_A10</strain>
    </source>
</reference>
<dbReference type="InterPro" id="IPR050624">
    <property type="entry name" value="HTH-type_Tx_Regulator"/>
</dbReference>
<gene>
    <name evidence="4" type="ORF">MOO46_06305</name>
</gene>
<dbReference type="PANTHER" id="PTHR43479">
    <property type="entry name" value="ACREF/ENVCD OPERON REPRESSOR-RELATED"/>
    <property type="match status" value="1"/>
</dbReference>
<organism evidence="4 5">
    <name type="scientific">Apilactobacillus apisilvae</name>
    <dbReference type="NCBI Taxonomy" id="2923364"/>
    <lineage>
        <taxon>Bacteria</taxon>
        <taxon>Bacillati</taxon>
        <taxon>Bacillota</taxon>
        <taxon>Bacilli</taxon>
        <taxon>Lactobacillales</taxon>
        <taxon>Lactobacillaceae</taxon>
        <taxon>Apilactobacillus</taxon>
    </lineage>
</organism>
<evidence type="ECO:0000259" key="3">
    <source>
        <dbReference type="PROSITE" id="PS50977"/>
    </source>
</evidence>
<evidence type="ECO:0000313" key="4">
    <source>
        <dbReference type="EMBL" id="UQS84849.1"/>
    </source>
</evidence>
<dbReference type="PROSITE" id="PS50977">
    <property type="entry name" value="HTH_TETR_2"/>
    <property type="match status" value="1"/>
</dbReference>
<dbReference type="Proteomes" id="UP000831859">
    <property type="component" value="Chromosome"/>
</dbReference>
<dbReference type="EMBL" id="CP093362">
    <property type="protein sequence ID" value="UQS84849.1"/>
    <property type="molecule type" value="Genomic_DNA"/>
</dbReference>
<evidence type="ECO:0000256" key="2">
    <source>
        <dbReference type="PROSITE-ProRule" id="PRU00335"/>
    </source>
</evidence>
<dbReference type="SUPFAM" id="SSF46689">
    <property type="entry name" value="Homeodomain-like"/>
    <property type="match status" value="1"/>
</dbReference>
<sequence length="215" mass="24437">MQLTDINTLLSKSLDEESLTDKQKSVLQASIKLFAEKGYAETKTADIAKKAGVAEGTVYKHFKTKENILNAILIPFIQGVVPKVASEFSAEVNQVHFDSLKDFLNYIIRDRLNFAVKNQFIAKVFLQEIIQKKKLAVELLTIVKSRLSKSITPVLENLKSKNELVDISTEKFLQYLFSILMGYMVPFIIKNDYQNLNINKITEDATNFLMNGMHP</sequence>
<evidence type="ECO:0000313" key="5">
    <source>
        <dbReference type="Proteomes" id="UP000831859"/>
    </source>
</evidence>
<dbReference type="InterPro" id="IPR009057">
    <property type="entry name" value="Homeodomain-like_sf"/>
</dbReference>
<evidence type="ECO:0000256" key="1">
    <source>
        <dbReference type="ARBA" id="ARBA00023125"/>
    </source>
</evidence>